<dbReference type="EnsemblProtists" id="HpaT813687">
    <property type="protein sequence ID" value="HpaP813687"/>
    <property type="gene ID" value="HpaG813687"/>
</dbReference>
<dbReference type="InParanoid" id="M4C3L9"/>
<dbReference type="EMBL" id="JH598171">
    <property type="status" value="NOT_ANNOTATED_CDS"/>
    <property type="molecule type" value="Genomic_DNA"/>
</dbReference>
<reference evidence="2" key="1">
    <citation type="journal article" date="2010" name="Science">
        <title>Signatures of adaptation to obligate biotrophy in the Hyaloperonospora arabidopsidis genome.</title>
        <authorList>
            <person name="Baxter L."/>
            <person name="Tripathy S."/>
            <person name="Ishaque N."/>
            <person name="Boot N."/>
            <person name="Cabral A."/>
            <person name="Kemen E."/>
            <person name="Thines M."/>
            <person name="Ah-Fong A."/>
            <person name="Anderson R."/>
            <person name="Badejoko W."/>
            <person name="Bittner-Eddy P."/>
            <person name="Boore J.L."/>
            <person name="Chibucos M.C."/>
            <person name="Coates M."/>
            <person name="Dehal P."/>
            <person name="Delehaunty K."/>
            <person name="Dong S."/>
            <person name="Downton P."/>
            <person name="Dumas B."/>
            <person name="Fabro G."/>
            <person name="Fronick C."/>
            <person name="Fuerstenberg S.I."/>
            <person name="Fulton L."/>
            <person name="Gaulin E."/>
            <person name="Govers F."/>
            <person name="Hughes L."/>
            <person name="Humphray S."/>
            <person name="Jiang R.H."/>
            <person name="Judelson H."/>
            <person name="Kamoun S."/>
            <person name="Kyung K."/>
            <person name="Meijer H."/>
            <person name="Minx P."/>
            <person name="Morris P."/>
            <person name="Nelson J."/>
            <person name="Phuntumart V."/>
            <person name="Qutob D."/>
            <person name="Rehmany A."/>
            <person name="Rougon-Cardoso A."/>
            <person name="Ryden P."/>
            <person name="Torto-Alalibo T."/>
            <person name="Studholme D."/>
            <person name="Wang Y."/>
            <person name="Win J."/>
            <person name="Wood J."/>
            <person name="Clifton S.W."/>
            <person name="Rogers J."/>
            <person name="Van den Ackerveken G."/>
            <person name="Jones J.D."/>
            <person name="McDowell J.M."/>
            <person name="Beynon J."/>
            <person name="Tyler B.M."/>
        </authorList>
    </citation>
    <scope>NUCLEOTIDE SEQUENCE [LARGE SCALE GENOMIC DNA]</scope>
    <source>
        <strain evidence="2">Emoy2</strain>
    </source>
</reference>
<dbReference type="Proteomes" id="UP000011713">
    <property type="component" value="Unassembled WGS sequence"/>
</dbReference>
<protein>
    <submittedName>
        <fullName evidence="1">Uncharacterized protein</fullName>
    </submittedName>
</protein>
<reference evidence="1" key="2">
    <citation type="submission" date="2015-06" db="UniProtKB">
        <authorList>
            <consortium name="EnsemblProtists"/>
        </authorList>
    </citation>
    <scope>IDENTIFICATION</scope>
    <source>
        <strain evidence="1">Emoy2</strain>
    </source>
</reference>
<proteinExistence type="predicted"/>
<dbReference type="AlphaFoldDB" id="M4C3L9"/>
<dbReference type="HOGENOM" id="CLU_2727635_0_0_1"/>
<keyword evidence="2" id="KW-1185">Reference proteome</keyword>
<name>M4C3L9_HYAAE</name>
<dbReference type="VEuPathDB" id="FungiDB:HpaG813687"/>
<evidence type="ECO:0000313" key="2">
    <source>
        <dbReference type="Proteomes" id="UP000011713"/>
    </source>
</evidence>
<sequence length="72" mass="7901">MRGDLLSSCCNNSPNTSYFKRHDTAVHQVVLSIAVDVALTLPNFLNRTYPSASLCVFVNYAARCTLHVLSAI</sequence>
<accession>M4C3L9</accession>
<organism evidence="1 2">
    <name type="scientific">Hyaloperonospora arabidopsidis (strain Emoy2)</name>
    <name type="common">Downy mildew agent</name>
    <name type="synonym">Peronospora arabidopsidis</name>
    <dbReference type="NCBI Taxonomy" id="559515"/>
    <lineage>
        <taxon>Eukaryota</taxon>
        <taxon>Sar</taxon>
        <taxon>Stramenopiles</taxon>
        <taxon>Oomycota</taxon>
        <taxon>Peronosporomycetes</taxon>
        <taxon>Peronosporales</taxon>
        <taxon>Peronosporaceae</taxon>
        <taxon>Hyaloperonospora</taxon>
    </lineage>
</organism>
<evidence type="ECO:0000313" key="1">
    <source>
        <dbReference type="EnsemblProtists" id="HpaP813687"/>
    </source>
</evidence>